<feature type="domain" description="ABC transmembrane type-1" evidence="12">
    <location>
        <begin position="23"/>
        <end position="304"/>
    </location>
</feature>
<feature type="transmembrane region" description="Helical" evidence="10">
    <location>
        <begin position="132"/>
        <end position="155"/>
    </location>
</feature>
<dbReference type="Proteomes" id="UP000070572">
    <property type="component" value="Unassembled WGS sequence"/>
</dbReference>
<dbReference type="RefSeq" id="WP_022864578.1">
    <property type="nucleotide sequence ID" value="NZ_JASOZV010000015.1"/>
</dbReference>
<dbReference type="Gene3D" id="3.40.50.300">
    <property type="entry name" value="P-loop containing nucleotide triphosphate hydrolases"/>
    <property type="match status" value="1"/>
</dbReference>
<dbReference type="PROSITE" id="PS50893">
    <property type="entry name" value="ABC_TRANSPORTER_2"/>
    <property type="match status" value="1"/>
</dbReference>
<evidence type="ECO:0000256" key="4">
    <source>
        <dbReference type="ARBA" id="ARBA00022692"/>
    </source>
</evidence>
<organism evidence="13 14">
    <name type="scientific">Varibaculum cambriense</name>
    <dbReference type="NCBI Taxonomy" id="184870"/>
    <lineage>
        <taxon>Bacteria</taxon>
        <taxon>Bacillati</taxon>
        <taxon>Actinomycetota</taxon>
        <taxon>Actinomycetes</taxon>
        <taxon>Actinomycetales</taxon>
        <taxon>Actinomycetaceae</taxon>
        <taxon>Varibaculum</taxon>
    </lineage>
</organism>
<dbReference type="PROSITE" id="PS00211">
    <property type="entry name" value="ABC_TRANSPORTER_1"/>
    <property type="match status" value="1"/>
</dbReference>
<dbReference type="PANTHER" id="PTHR24221:SF654">
    <property type="entry name" value="ATP-BINDING CASSETTE SUB-FAMILY B MEMBER 6"/>
    <property type="match status" value="1"/>
</dbReference>
<dbReference type="InterPro" id="IPR027417">
    <property type="entry name" value="P-loop_NTPase"/>
</dbReference>
<sequence>MTLVFSNFLALMKRLRECVPLFVAATIVTALAQISVVGVAVSSVWISTQFILNRTNNLNLLFVMMFTLVVVHAVSTLFEVWWSHEVAYRILHTLRVHIYNAIERIAPLGLQGKRTGDVASAAMNDAEQLEWFYAHTASTAICAILTPTLFTGVLVSFIGPIGLIMLLPTAAMIAFPFALMSIQRRQGKKLRYQLAQLRIAVLDSIQGQRELRSLGMVDKQNAQILDLTRKVQVTKNSQTIRKAWESAFSTIATTVGSTILLVILTGWVLTGHLDSALLPVAVVLAGLVPTPATTLVGMLGRVGEIGACAHRINTILNAKDPIPSIPETNHVEYEAETNHLVSDNTVFSYQAGTPVINQVNLTATPKRSIAIVGKSGAGKTTLANLAMRYLDPQEGELRFDGRNLRSYQPNQYRERLALVPQDCHIFAGTVRDNLVLANRQACDDDIWAALAEADISELITSLGGLDAKVGDRGTTLSGGERQRIGIARAFLRRPDMLILDEPLANIDPFLEASIAKNIRSARADRTTIVIAHRLASIRIADHIVVLDGGRVVAEGTHQELKDQPIYRTLLGQQIA</sequence>
<dbReference type="AlphaFoldDB" id="A0AB34WWX3"/>
<dbReference type="SUPFAM" id="SSF52540">
    <property type="entry name" value="P-loop containing nucleoside triphosphate hydrolases"/>
    <property type="match status" value="1"/>
</dbReference>
<feature type="domain" description="ABC transporter" evidence="11">
    <location>
        <begin position="341"/>
        <end position="573"/>
    </location>
</feature>
<evidence type="ECO:0000256" key="9">
    <source>
        <dbReference type="ARBA" id="ARBA00061644"/>
    </source>
</evidence>
<gene>
    <name evidence="13" type="ORF">HMPREF1862_01975</name>
</gene>
<evidence type="ECO:0000256" key="7">
    <source>
        <dbReference type="ARBA" id="ARBA00022989"/>
    </source>
</evidence>
<feature type="transmembrane region" description="Helical" evidence="10">
    <location>
        <begin position="161"/>
        <end position="182"/>
    </location>
</feature>
<name>A0AB34WWX3_9ACTO</name>
<dbReference type="InterPro" id="IPR003593">
    <property type="entry name" value="AAA+_ATPase"/>
</dbReference>
<keyword evidence="6 13" id="KW-0067">ATP-binding</keyword>
<dbReference type="GO" id="GO:0140359">
    <property type="term" value="F:ABC-type transporter activity"/>
    <property type="evidence" value="ECO:0007669"/>
    <property type="project" value="InterPro"/>
</dbReference>
<dbReference type="GO" id="GO:0016887">
    <property type="term" value="F:ATP hydrolysis activity"/>
    <property type="evidence" value="ECO:0007669"/>
    <property type="project" value="InterPro"/>
</dbReference>
<evidence type="ECO:0000259" key="11">
    <source>
        <dbReference type="PROSITE" id="PS50893"/>
    </source>
</evidence>
<dbReference type="Pfam" id="PF00664">
    <property type="entry name" value="ABC_membrane"/>
    <property type="match status" value="1"/>
</dbReference>
<feature type="transmembrane region" description="Helical" evidence="10">
    <location>
        <begin position="276"/>
        <end position="296"/>
    </location>
</feature>
<keyword evidence="3" id="KW-1003">Cell membrane</keyword>
<dbReference type="Gene3D" id="1.20.1560.10">
    <property type="entry name" value="ABC transporter type 1, transmembrane domain"/>
    <property type="match status" value="1"/>
</dbReference>
<comment type="caution">
    <text evidence="13">The sequence shown here is derived from an EMBL/GenBank/DDBJ whole genome shotgun (WGS) entry which is preliminary data.</text>
</comment>
<evidence type="ECO:0000313" key="14">
    <source>
        <dbReference type="Proteomes" id="UP000070572"/>
    </source>
</evidence>
<feature type="transmembrane region" description="Helical" evidence="10">
    <location>
        <begin position="21"/>
        <end position="46"/>
    </location>
</feature>
<dbReference type="InterPro" id="IPR036640">
    <property type="entry name" value="ABC1_TM_sf"/>
</dbReference>
<comment type="subcellular location">
    <subcellularLocation>
        <location evidence="1">Cell membrane</location>
        <topology evidence="1">Multi-pass membrane protein</topology>
    </subcellularLocation>
</comment>
<dbReference type="PANTHER" id="PTHR24221">
    <property type="entry name" value="ATP-BINDING CASSETTE SUB-FAMILY B"/>
    <property type="match status" value="1"/>
</dbReference>
<reference evidence="13 14" key="1">
    <citation type="submission" date="2016-01" db="EMBL/GenBank/DDBJ databases">
        <authorList>
            <person name="Mitreva M."/>
            <person name="Pepin K.H."/>
            <person name="Mihindukulasuriya K.A."/>
            <person name="Fulton R."/>
            <person name="Fronick C."/>
            <person name="O'Laughlin M."/>
            <person name="Miner T."/>
            <person name="Herter B."/>
            <person name="Rosa B.A."/>
            <person name="Cordes M."/>
            <person name="Tomlinson C."/>
            <person name="Wollam A."/>
            <person name="Palsikar V.B."/>
            <person name="Mardis E.R."/>
            <person name="Wilson R.K."/>
        </authorList>
    </citation>
    <scope>NUCLEOTIDE SEQUENCE [LARGE SCALE GENOMIC DNA]</scope>
    <source>
        <strain evidence="13 14">DNF00696</strain>
    </source>
</reference>
<dbReference type="GO" id="GO:0005886">
    <property type="term" value="C:plasma membrane"/>
    <property type="evidence" value="ECO:0007669"/>
    <property type="project" value="UniProtKB-SubCell"/>
</dbReference>
<feature type="transmembrane region" description="Helical" evidence="10">
    <location>
        <begin position="247"/>
        <end position="270"/>
    </location>
</feature>
<dbReference type="InterPro" id="IPR011527">
    <property type="entry name" value="ABC1_TM_dom"/>
</dbReference>
<evidence type="ECO:0000256" key="1">
    <source>
        <dbReference type="ARBA" id="ARBA00004651"/>
    </source>
</evidence>
<comment type="similarity">
    <text evidence="9">Belongs to the ABC transporter superfamily. Lipid exporter (TC 3.A.1.106) family.</text>
</comment>
<dbReference type="Pfam" id="PF00005">
    <property type="entry name" value="ABC_tran"/>
    <property type="match status" value="1"/>
</dbReference>
<keyword evidence="4 10" id="KW-0812">Transmembrane</keyword>
<keyword evidence="5" id="KW-0547">Nucleotide-binding</keyword>
<keyword evidence="8 10" id="KW-0472">Membrane</keyword>
<keyword evidence="7 10" id="KW-1133">Transmembrane helix</keyword>
<evidence type="ECO:0000256" key="10">
    <source>
        <dbReference type="SAM" id="Phobius"/>
    </source>
</evidence>
<evidence type="ECO:0000259" key="12">
    <source>
        <dbReference type="PROSITE" id="PS50929"/>
    </source>
</evidence>
<dbReference type="InterPro" id="IPR003439">
    <property type="entry name" value="ABC_transporter-like_ATP-bd"/>
</dbReference>
<evidence type="ECO:0000313" key="13">
    <source>
        <dbReference type="EMBL" id="KXB79352.1"/>
    </source>
</evidence>
<dbReference type="EMBL" id="LSDN01000028">
    <property type="protein sequence ID" value="KXB79352.1"/>
    <property type="molecule type" value="Genomic_DNA"/>
</dbReference>
<evidence type="ECO:0000256" key="5">
    <source>
        <dbReference type="ARBA" id="ARBA00022741"/>
    </source>
</evidence>
<keyword evidence="2" id="KW-0813">Transport</keyword>
<feature type="transmembrane region" description="Helical" evidence="10">
    <location>
        <begin position="58"/>
        <end position="82"/>
    </location>
</feature>
<proteinExistence type="inferred from homology"/>
<dbReference type="SMART" id="SM00382">
    <property type="entry name" value="AAA"/>
    <property type="match status" value="1"/>
</dbReference>
<dbReference type="PROSITE" id="PS50929">
    <property type="entry name" value="ABC_TM1F"/>
    <property type="match status" value="1"/>
</dbReference>
<evidence type="ECO:0000256" key="3">
    <source>
        <dbReference type="ARBA" id="ARBA00022475"/>
    </source>
</evidence>
<evidence type="ECO:0000256" key="2">
    <source>
        <dbReference type="ARBA" id="ARBA00022448"/>
    </source>
</evidence>
<dbReference type="SUPFAM" id="SSF90123">
    <property type="entry name" value="ABC transporter transmembrane region"/>
    <property type="match status" value="1"/>
</dbReference>
<protein>
    <submittedName>
        <fullName evidence="13">ABC transporter, ATP-binding protein</fullName>
    </submittedName>
</protein>
<dbReference type="GeneID" id="78352365"/>
<evidence type="ECO:0000256" key="6">
    <source>
        <dbReference type="ARBA" id="ARBA00022840"/>
    </source>
</evidence>
<dbReference type="GO" id="GO:0005524">
    <property type="term" value="F:ATP binding"/>
    <property type="evidence" value="ECO:0007669"/>
    <property type="project" value="UniProtKB-KW"/>
</dbReference>
<dbReference type="InterPro" id="IPR039421">
    <property type="entry name" value="Type_1_exporter"/>
</dbReference>
<dbReference type="InterPro" id="IPR017871">
    <property type="entry name" value="ABC_transporter-like_CS"/>
</dbReference>
<accession>A0AB34WWX3</accession>
<evidence type="ECO:0000256" key="8">
    <source>
        <dbReference type="ARBA" id="ARBA00023136"/>
    </source>
</evidence>
<dbReference type="FunFam" id="3.40.50.300:FF:000299">
    <property type="entry name" value="ABC transporter ATP-binding protein/permease"/>
    <property type="match status" value="1"/>
</dbReference>